<keyword evidence="2" id="KW-0663">Pyridoxal phosphate</keyword>
<reference evidence="4" key="1">
    <citation type="journal article" date="2021" name="bioRxiv">
        <title>Whole Genome Assembly and Annotation of Northern Wild Rice, Zizania palustris L., Supports a Whole Genome Duplication in the Zizania Genus.</title>
        <authorList>
            <person name="Haas M."/>
            <person name="Kono T."/>
            <person name="Macchietto M."/>
            <person name="Millas R."/>
            <person name="McGilp L."/>
            <person name="Shao M."/>
            <person name="Duquette J."/>
            <person name="Hirsch C.N."/>
            <person name="Kimball J."/>
        </authorList>
    </citation>
    <scope>NUCLEOTIDE SEQUENCE</scope>
    <source>
        <tissue evidence="4">Fresh leaf tissue</tissue>
    </source>
</reference>
<keyword evidence="5" id="KW-1185">Reference proteome</keyword>
<sequence>MRTAPAAAGGGRTAASLLSAVEWMLPSPATQVHAISVLPSHSPSSPHHHFAFSNLTTAPKRRGGKGAEEGNPRFEVVRDDLLHPLANGNKARKLDALLPLLRRCGATDVVTCGGCQSAHAAATGEIWIIHLNLFSSFHLELCKFQFSPYMSYDHINWLNDPDILNPSMFLHSHAQMCCFSFLNPLKSNINVGLLIAFTISSFPPSAVHCAEWGMRPHILLRGEQPDVPTGYNLISLMFGNVTYASRSVYAHRDEILYEHAKKVAGTRGKVFWADDIVREDLALDEDNGCEIGPRRVIILKEGAGNVQALLGVMRLVEYLYNLMSYQKDDKVHLVVDAGTGTTAVGLALGAVCLGLQWRVTAVMLADTLERYKEREKSLITDFKKLCHNSCHEIAGENDTGDNLVEWVERSSPRRFGKVLNGEIARCRQIAQQTGILLDPMYTLAGWEQAVDLCVGDSRTKVVMIHTGGTLGLCGLAQRYSAHFTTDEEQS</sequence>
<gene>
    <name evidence="4" type="ORF">GUJ93_ZPchr0007g5496</name>
</gene>
<dbReference type="InterPro" id="IPR027278">
    <property type="entry name" value="ACCD_DCysDesulf"/>
</dbReference>
<organism evidence="4 5">
    <name type="scientific">Zizania palustris</name>
    <name type="common">Northern wild rice</name>
    <dbReference type="NCBI Taxonomy" id="103762"/>
    <lineage>
        <taxon>Eukaryota</taxon>
        <taxon>Viridiplantae</taxon>
        <taxon>Streptophyta</taxon>
        <taxon>Embryophyta</taxon>
        <taxon>Tracheophyta</taxon>
        <taxon>Spermatophyta</taxon>
        <taxon>Magnoliopsida</taxon>
        <taxon>Liliopsida</taxon>
        <taxon>Poales</taxon>
        <taxon>Poaceae</taxon>
        <taxon>BOP clade</taxon>
        <taxon>Oryzoideae</taxon>
        <taxon>Oryzeae</taxon>
        <taxon>Zizaniinae</taxon>
        <taxon>Zizania</taxon>
    </lineage>
</organism>
<dbReference type="OrthoDB" id="10266364at2759"/>
<dbReference type="PANTHER" id="PTHR43780">
    <property type="entry name" value="1-AMINOCYCLOPROPANE-1-CARBOXYLATE DEAMINASE-RELATED"/>
    <property type="match status" value="1"/>
</dbReference>
<name>A0A8J5T2M9_ZIZPA</name>
<dbReference type="AlphaFoldDB" id="A0A8J5T2M9"/>
<evidence type="ECO:0000256" key="3">
    <source>
        <dbReference type="SAM" id="MobiDB-lite"/>
    </source>
</evidence>
<accession>A0A8J5T2M9</accession>
<comment type="cofactor">
    <cofactor evidence="1">
        <name>pyridoxal 5'-phosphate</name>
        <dbReference type="ChEBI" id="CHEBI:597326"/>
    </cofactor>
</comment>
<evidence type="ECO:0008006" key="6">
    <source>
        <dbReference type="Google" id="ProtNLM"/>
    </source>
</evidence>
<comment type="caution">
    <text evidence="4">The sequence shown here is derived from an EMBL/GenBank/DDBJ whole genome shotgun (WGS) entry which is preliminary data.</text>
</comment>
<evidence type="ECO:0000256" key="2">
    <source>
        <dbReference type="ARBA" id="ARBA00022898"/>
    </source>
</evidence>
<protein>
    <recommendedName>
        <fullName evidence="6">Tryptophan synthase beta chain-like PALP domain-containing protein</fullName>
    </recommendedName>
</protein>
<evidence type="ECO:0000256" key="1">
    <source>
        <dbReference type="ARBA" id="ARBA00001933"/>
    </source>
</evidence>
<dbReference type="FunFam" id="3.40.50.1100:FF:000081">
    <property type="entry name" value="D-cysteine desulfhydrase 2 mitochondrial"/>
    <property type="match status" value="1"/>
</dbReference>
<dbReference type="Proteomes" id="UP000729402">
    <property type="component" value="Unassembled WGS sequence"/>
</dbReference>
<reference evidence="4" key="2">
    <citation type="submission" date="2021-02" db="EMBL/GenBank/DDBJ databases">
        <authorList>
            <person name="Kimball J.A."/>
            <person name="Haas M.W."/>
            <person name="Macchietto M."/>
            <person name="Kono T."/>
            <person name="Duquette J."/>
            <person name="Shao M."/>
        </authorList>
    </citation>
    <scope>NUCLEOTIDE SEQUENCE</scope>
    <source>
        <tissue evidence="4">Fresh leaf tissue</tissue>
    </source>
</reference>
<dbReference type="EMBL" id="JAAALK010000282">
    <property type="protein sequence ID" value="KAG8077639.1"/>
    <property type="molecule type" value="Genomic_DNA"/>
</dbReference>
<dbReference type="GO" id="GO:0019148">
    <property type="term" value="F:D-cysteine desulfhydrase activity"/>
    <property type="evidence" value="ECO:0007669"/>
    <property type="project" value="TreeGrafter"/>
</dbReference>
<evidence type="ECO:0000313" key="4">
    <source>
        <dbReference type="EMBL" id="KAG8077639.1"/>
    </source>
</evidence>
<proteinExistence type="predicted"/>
<feature type="region of interest" description="Disordered" evidence="3">
    <location>
        <begin position="48"/>
        <end position="71"/>
    </location>
</feature>
<evidence type="ECO:0000313" key="5">
    <source>
        <dbReference type="Proteomes" id="UP000729402"/>
    </source>
</evidence>
<dbReference type="PANTHER" id="PTHR43780:SF7">
    <property type="entry name" value="D-CYSTEINE DESULFHYDRASE 2, MITOCHONDRIAL"/>
    <property type="match status" value="1"/>
</dbReference>